<sequence length="649" mass="72847">MPARRVSHALLAPLAHSIKRTHIPRSCIRPFFAPAIAGIPLAASTSIPSPVASTSTLSHAHKSAIQDLTNALEDRSYHSRVWAIYSNLLSTLGSEPLPLEIHQHVLRRCTPSLKDVRVSLVRRLASGRGPGPHPSEARFQTIMQNIRASGAQPTLDDYNFVLQQFGMVGHARGAVQVYKELKSFGLVPDAQTFAFCFRALAFRITLPVRKAVRDDFAIQIQAIFNSLMNDMQSLNIPYTVTTLDLTLRILKETLDQPGFYSLMRWAYGIDLDNPDRIALEYADTYDKQSVDGTPVHRPFPFTTAALNTTIDILGGLGDVSKLVQAFEVLTQPLTQAGQQYFNSFEGGEDDDFGVSADSTSSSPMPQPPWAPPNTTTYSMLLRHVCRLGHPILARHYLNQAIALNRQTSESLRQKWNLKASLNKNPRPDKILAPQFALCRSMLTPVLGESNKDKNRFLMHWLSTKIPAMIRIMKQDVAFFELESGPTSNSGSISGNPSTVLSTELDLGEATTPQSPPPKYFDVNLHLRTLKRNILDIEDFSKRLDFVLGRTTQRVKERLGRRVWQGKDVFFRDSPKGRVVTTKENWKEVVNFQPRKDDYVEVSQEDANRMKRGHHQYRSMSTSARVASGEPRTLWPPISRYIPRQGSPEP</sequence>
<dbReference type="HOGENOM" id="CLU_025579_0_0_1"/>
<dbReference type="Proteomes" id="UP000053424">
    <property type="component" value="Unassembled WGS sequence"/>
</dbReference>
<protein>
    <submittedName>
        <fullName evidence="2">Uncharacterized protein</fullName>
    </submittedName>
</protein>
<dbReference type="EMBL" id="KN831771">
    <property type="protein sequence ID" value="KIM45796.1"/>
    <property type="molecule type" value="Genomic_DNA"/>
</dbReference>
<dbReference type="OrthoDB" id="276151at2759"/>
<feature type="region of interest" description="Disordered" evidence="1">
    <location>
        <begin position="610"/>
        <end position="649"/>
    </location>
</feature>
<organism evidence="2 3">
    <name type="scientific">Hebeloma cylindrosporum</name>
    <dbReference type="NCBI Taxonomy" id="76867"/>
    <lineage>
        <taxon>Eukaryota</taxon>
        <taxon>Fungi</taxon>
        <taxon>Dikarya</taxon>
        <taxon>Basidiomycota</taxon>
        <taxon>Agaricomycotina</taxon>
        <taxon>Agaricomycetes</taxon>
        <taxon>Agaricomycetidae</taxon>
        <taxon>Agaricales</taxon>
        <taxon>Agaricineae</taxon>
        <taxon>Hymenogastraceae</taxon>
        <taxon>Hebeloma</taxon>
    </lineage>
</organism>
<name>A0A0C3CPM2_HEBCY</name>
<proteinExistence type="predicted"/>
<keyword evidence="3" id="KW-1185">Reference proteome</keyword>
<evidence type="ECO:0000313" key="3">
    <source>
        <dbReference type="Proteomes" id="UP000053424"/>
    </source>
</evidence>
<accession>A0A0C3CPM2</accession>
<dbReference type="AlphaFoldDB" id="A0A0C3CPM2"/>
<gene>
    <name evidence="2" type="ORF">M413DRAFT_64240</name>
</gene>
<evidence type="ECO:0000313" key="2">
    <source>
        <dbReference type="EMBL" id="KIM45796.1"/>
    </source>
</evidence>
<dbReference type="STRING" id="686832.A0A0C3CPM2"/>
<evidence type="ECO:0000256" key="1">
    <source>
        <dbReference type="SAM" id="MobiDB-lite"/>
    </source>
</evidence>
<reference evidence="3" key="2">
    <citation type="submission" date="2015-01" db="EMBL/GenBank/DDBJ databases">
        <title>Evolutionary Origins and Diversification of the Mycorrhizal Mutualists.</title>
        <authorList>
            <consortium name="DOE Joint Genome Institute"/>
            <consortium name="Mycorrhizal Genomics Consortium"/>
            <person name="Kohler A."/>
            <person name="Kuo A."/>
            <person name="Nagy L.G."/>
            <person name="Floudas D."/>
            <person name="Copeland A."/>
            <person name="Barry K.W."/>
            <person name="Cichocki N."/>
            <person name="Veneault-Fourrey C."/>
            <person name="LaButti K."/>
            <person name="Lindquist E.A."/>
            <person name="Lipzen A."/>
            <person name="Lundell T."/>
            <person name="Morin E."/>
            <person name="Murat C."/>
            <person name="Riley R."/>
            <person name="Ohm R."/>
            <person name="Sun H."/>
            <person name="Tunlid A."/>
            <person name="Henrissat B."/>
            <person name="Grigoriev I.V."/>
            <person name="Hibbett D.S."/>
            <person name="Martin F."/>
        </authorList>
    </citation>
    <scope>NUCLEOTIDE SEQUENCE [LARGE SCALE GENOMIC DNA]</scope>
    <source>
        <strain evidence="3">h7</strain>
    </source>
</reference>
<reference evidence="2 3" key="1">
    <citation type="submission" date="2014-04" db="EMBL/GenBank/DDBJ databases">
        <authorList>
            <consortium name="DOE Joint Genome Institute"/>
            <person name="Kuo A."/>
            <person name="Gay G."/>
            <person name="Dore J."/>
            <person name="Kohler A."/>
            <person name="Nagy L.G."/>
            <person name="Floudas D."/>
            <person name="Copeland A."/>
            <person name="Barry K.W."/>
            <person name="Cichocki N."/>
            <person name="Veneault-Fourrey C."/>
            <person name="LaButti K."/>
            <person name="Lindquist E.A."/>
            <person name="Lipzen A."/>
            <person name="Lundell T."/>
            <person name="Morin E."/>
            <person name="Murat C."/>
            <person name="Sun H."/>
            <person name="Tunlid A."/>
            <person name="Henrissat B."/>
            <person name="Grigoriev I.V."/>
            <person name="Hibbett D.S."/>
            <person name="Martin F."/>
            <person name="Nordberg H.P."/>
            <person name="Cantor M.N."/>
            <person name="Hua S.X."/>
        </authorList>
    </citation>
    <scope>NUCLEOTIDE SEQUENCE [LARGE SCALE GENOMIC DNA]</scope>
    <source>
        <strain evidence="3">h7</strain>
    </source>
</reference>